<reference evidence="1" key="1">
    <citation type="submission" date="2018-06" db="EMBL/GenBank/DDBJ databases">
        <authorList>
            <person name="Zhirakovskaya E."/>
        </authorList>
    </citation>
    <scope>NUCLEOTIDE SEQUENCE</scope>
</reference>
<gene>
    <name evidence="1" type="ORF">MNBD_GAMMA01-1726</name>
</gene>
<accession>A0A3B0WA27</accession>
<protein>
    <submittedName>
        <fullName evidence="1">Uncharacterized protein</fullName>
    </submittedName>
</protein>
<proteinExistence type="predicted"/>
<feature type="non-terminal residue" evidence="1">
    <location>
        <position position="1"/>
    </location>
</feature>
<name>A0A3B0WA27_9ZZZZ</name>
<dbReference type="EMBL" id="UOEW01000275">
    <property type="protein sequence ID" value="VAW40564.1"/>
    <property type="molecule type" value="Genomic_DNA"/>
</dbReference>
<evidence type="ECO:0000313" key="1">
    <source>
        <dbReference type="EMBL" id="VAW40564.1"/>
    </source>
</evidence>
<dbReference type="AlphaFoldDB" id="A0A3B0WA27"/>
<organism evidence="1">
    <name type="scientific">hydrothermal vent metagenome</name>
    <dbReference type="NCBI Taxonomy" id="652676"/>
    <lineage>
        <taxon>unclassified sequences</taxon>
        <taxon>metagenomes</taxon>
        <taxon>ecological metagenomes</taxon>
    </lineage>
</organism>
<sequence length="72" mass="7874">FASGAARRFVGEMTDLGPVMAQVIPGGQSGVVTSGPLYVNQLFSWLVNSYLPLFIDINLIDQIAVEREMFEP</sequence>